<keyword evidence="6" id="KW-1185">Reference proteome</keyword>
<evidence type="ECO:0000256" key="2">
    <source>
        <dbReference type="PROSITE-ProRule" id="PRU00335"/>
    </source>
</evidence>
<dbReference type="InterPro" id="IPR001647">
    <property type="entry name" value="HTH_TetR"/>
</dbReference>
<reference evidence="5 6" key="1">
    <citation type="submission" date="2024-06" db="EMBL/GenBank/DDBJ databases">
        <authorList>
            <person name="Li Z."/>
            <person name="Jiang Y."/>
        </authorList>
    </citation>
    <scope>NUCLEOTIDE SEQUENCE [LARGE SCALE GENOMIC DNA]</scope>
    <source>
        <strain evidence="5 6">HSW-8</strain>
    </source>
</reference>
<dbReference type="SUPFAM" id="SSF46689">
    <property type="entry name" value="Homeodomain-like"/>
    <property type="match status" value="1"/>
</dbReference>
<protein>
    <submittedName>
        <fullName evidence="5">TetR/AcrR family transcriptional regulator</fullName>
    </submittedName>
</protein>
<dbReference type="PANTHER" id="PTHR30055:SF237">
    <property type="entry name" value="TRANSCRIPTIONAL REPRESSOR MCE3R"/>
    <property type="match status" value="1"/>
</dbReference>
<dbReference type="Pfam" id="PF00440">
    <property type="entry name" value="TetR_N"/>
    <property type="match status" value="1"/>
</dbReference>
<dbReference type="Gene3D" id="1.10.357.10">
    <property type="entry name" value="Tetracycline Repressor, domain 2"/>
    <property type="match status" value="1"/>
</dbReference>
<dbReference type="RefSeq" id="WP_352888858.1">
    <property type="nucleotide sequence ID" value="NZ_JBEPIJ010000007.1"/>
</dbReference>
<accession>A0ABV2A9L8</accession>
<proteinExistence type="predicted"/>
<evidence type="ECO:0000256" key="1">
    <source>
        <dbReference type="ARBA" id="ARBA00023125"/>
    </source>
</evidence>
<name>A0ABV2A9L8_9GAMM</name>
<keyword evidence="1 2" id="KW-0238">DNA-binding</keyword>
<feature type="DNA-binding region" description="H-T-H motif" evidence="2">
    <location>
        <begin position="36"/>
        <end position="55"/>
    </location>
</feature>
<dbReference type="InterPro" id="IPR050109">
    <property type="entry name" value="HTH-type_TetR-like_transc_reg"/>
</dbReference>
<feature type="region of interest" description="Disordered" evidence="3">
    <location>
        <begin position="211"/>
        <end position="230"/>
    </location>
</feature>
<comment type="caution">
    <text evidence="5">The sequence shown here is derived from an EMBL/GenBank/DDBJ whole genome shotgun (WGS) entry which is preliminary data.</text>
</comment>
<organism evidence="5 6">
    <name type="scientific">Sinimarinibacterium thermocellulolyticum</name>
    <dbReference type="NCBI Taxonomy" id="3170016"/>
    <lineage>
        <taxon>Bacteria</taxon>
        <taxon>Pseudomonadati</taxon>
        <taxon>Pseudomonadota</taxon>
        <taxon>Gammaproteobacteria</taxon>
        <taxon>Nevskiales</taxon>
        <taxon>Nevskiaceae</taxon>
        <taxon>Sinimarinibacterium</taxon>
    </lineage>
</organism>
<dbReference type="PROSITE" id="PS50977">
    <property type="entry name" value="HTH_TETR_2"/>
    <property type="match status" value="1"/>
</dbReference>
<feature type="domain" description="HTH tetR-type" evidence="4">
    <location>
        <begin position="13"/>
        <end position="73"/>
    </location>
</feature>
<evidence type="ECO:0000259" key="4">
    <source>
        <dbReference type="PROSITE" id="PS50977"/>
    </source>
</evidence>
<dbReference type="PANTHER" id="PTHR30055">
    <property type="entry name" value="HTH-TYPE TRANSCRIPTIONAL REGULATOR RUTR"/>
    <property type="match status" value="1"/>
</dbReference>
<dbReference type="Proteomes" id="UP001465331">
    <property type="component" value="Unassembled WGS sequence"/>
</dbReference>
<gene>
    <name evidence="5" type="ORF">ABSH63_08045</name>
</gene>
<feature type="compositionally biased region" description="Basic and acidic residues" evidence="3">
    <location>
        <begin position="219"/>
        <end position="230"/>
    </location>
</feature>
<evidence type="ECO:0000256" key="3">
    <source>
        <dbReference type="SAM" id="MobiDB-lite"/>
    </source>
</evidence>
<dbReference type="EMBL" id="JBEPIJ010000007">
    <property type="protein sequence ID" value="MES0873950.1"/>
    <property type="molecule type" value="Genomic_DNA"/>
</dbReference>
<dbReference type="InterPro" id="IPR009057">
    <property type="entry name" value="Homeodomain-like_sf"/>
</dbReference>
<evidence type="ECO:0000313" key="6">
    <source>
        <dbReference type="Proteomes" id="UP001465331"/>
    </source>
</evidence>
<evidence type="ECO:0000313" key="5">
    <source>
        <dbReference type="EMBL" id="MES0873950.1"/>
    </source>
</evidence>
<sequence length="230" mass="25424">MKAAIDRSDAKPSLTAEDWARAALDAMAAGGLDAVAVEPLARRLGVTKGSFYWHFVNREALLRAALELWEKRETEDVLARVGDEPDPYARIVKVFKEANAGYRSGRLYLAIAAAEDNPLVREFVQRVSERRMQYLVTCYEALGFDAARAQHWARFAYATFMGNLQIRRDTPALMPSGAAFNEYLKLMIKTLIPRTGVDDLAAAERPVAIDGAGTGTASHRSDELNTEKSS</sequence>